<dbReference type="PANTHER" id="PTHR11373:SF4">
    <property type="entry name" value="DEOXYNUCLEOSIDE TRIPHOSPHATE TRIPHOSPHOHYDROLASE SAMHD1"/>
    <property type="match status" value="1"/>
</dbReference>
<dbReference type="InterPro" id="IPR050135">
    <property type="entry name" value="dGTPase-like"/>
</dbReference>
<dbReference type="PANTHER" id="PTHR11373">
    <property type="entry name" value="DEOXYNUCLEOSIDE TRIPHOSPHATE TRIPHOSPHOHYDROLASE"/>
    <property type="match status" value="1"/>
</dbReference>
<accession>A0A2A4HX19</accession>
<dbReference type="SMART" id="SM00471">
    <property type="entry name" value="HDc"/>
    <property type="match status" value="1"/>
</dbReference>
<dbReference type="Gene3D" id="1.10.3210.10">
    <property type="entry name" value="Hypothetical protein af1432"/>
    <property type="match status" value="1"/>
</dbReference>
<dbReference type="SUPFAM" id="SSF109604">
    <property type="entry name" value="HD-domain/PDEase-like"/>
    <property type="match status" value="1"/>
</dbReference>
<organism evidence="3 4">
    <name type="scientific">Sphingomonas ginsenosidimutans</name>
    <dbReference type="NCBI Taxonomy" id="862134"/>
    <lineage>
        <taxon>Bacteria</taxon>
        <taxon>Pseudomonadati</taxon>
        <taxon>Pseudomonadota</taxon>
        <taxon>Alphaproteobacteria</taxon>
        <taxon>Sphingomonadales</taxon>
        <taxon>Sphingomonadaceae</taxon>
        <taxon>Sphingomonas</taxon>
    </lineage>
</organism>
<gene>
    <name evidence="3" type="ORF">COA17_11900</name>
</gene>
<dbReference type="PROSITE" id="PS51831">
    <property type="entry name" value="HD"/>
    <property type="match status" value="1"/>
</dbReference>
<dbReference type="CDD" id="cd00077">
    <property type="entry name" value="HDc"/>
    <property type="match status" value="1"/>
</dbReference>
<evidence type="ECO:0000256" key="1">
    <source>
        <dbReference type="SAM" id="MobiDB-lite"/>
    </source>
</evidence>
<feature type="domain" description="HD" evidence="2">
    <location>
        <begin position="156"/>
        <end position="260"/>
    </location>
</feature>
<dbReference type="InterPro" id="IPR006674">
    <property type="entry name" value="HD_domain"/>
</dbReference>
<feature type="region of interest" description="Disordered" evidence="1">
    <location>
        <begin position="412"/>
        <end position="444"/>
    </location>
</feature>
<keyword evidence="4" id="KW-1185">Reference proteome</keyword>
<name>A0A2A4HX19_9SPHN</name>
<dbReference type="EMBL" id="NWVD01000004">
    <property type="protein sequence ID" value="PCG08904.1"/>
    <property type="molecule type" value="Genomic_DNA"/>
</dbReference>
<dbReference type="AlphaFoldDB" id="A0A2A4HX19"/>
<protein>
    <recommendedName>
        <fullName evidence="2">HD domain-containing protein</fullName>
    </recommendedName>
</protein>
<dbReference type="Proteomes" id="UP000218784">
    <property type="component" value="Unassembled WGS sequence"/>
</dbReference>
<reference evidence="3 4" key="1">
    <citation type="submission" date="2017-09" db="EMBL/GenBank/DDBJ databases">
        <title>Sphingomonas ginsenosidimutans KACC 14949, whole genome shotgun sequence.</title>
        <authorList>
            <person name="Feng G."/>
            <person name="Zhu H."/>
        </authorList>
    </citation>
    <scope>NUCLEOTIDE SEQUENCE [LARGE SCALE GENOMIC DNA]</scope>
    <source>
        <strain evidence="3 4">KACC 14949</strain>
    </source>
</reference>
<evidence type="ECO:0000259" key="2">
    <source>
        <dbReference type="PROSITE" id="PS51831"/>
    </source>
</evidence>
<dbReference type="Pfam" id="PF01966">
    <property type="entry name" value="HD"/>
    <property type="match status" value="1"/>
</dbReference>
<dbReference type="InterPro" id="IPR003607">
    <property type="entry name" value="HD/PDEase_dom"/>
</dbReference>
<sequence>MPYEIKLFHSQPQFRCTRGRMPARKIRRNRGVEYRTTRNHSSLKGSRWRTGSVPMESTERGSILVNARIRPRGVTLYFDASPTFEPVTDRMIGEEFRPYDYQHPVPASVAGSDPLLRDLMATAAFRRLADIRFLGGIDYFLVRYPNGALGNRRYNRLQHSVGVAHLAKLYADVKGLRLKEARLAYVAALLHDVGHAPLSHTLEAAFKRSFGIDHHIAGSEILLGHSPYGREITDVLTSYGLDPEEVLAIASGEQDRFDGFFSGPINFDTIEGILRSWMYVKKNTNAVTPEKVVLASINRANDTDMRTVDAFWEFKDHAYRFIVRSEFGVASDFLCESIVLQNITRLERNDYFLTEKQIFKKIPDLKRLLLKFQFRRQKAQSEREEIPYKARFFSIDQRFDFYSRNDRGRYTQRKEDRVMRAPNPASVDDLPSPSIPASFNGLDI</sequence>
<proteinExistence type="predicted"/>
<evidence type="ECO:0000313" key="3">
    <source>
        <dbReference type="EMBL" id="PCG08904.1"/>
    </source>
</evidence>
<evidence type="ECO:0000313" key="4">
    <source>
        <dbReference type="Proteomes" id="UP000218784"/>
    </source>
</evidence>
<dbReference type="GO" id="GO:0006203">
    <property type="term" value="P:dGTP catabolic process"/>
    <property type="evidence" value="ECO:0007669"/>
    <property type="project" value="TreeGrafter"/>
</dbReference>
<dbReference type="GO" id="GO:0008832">
    <property type="term" value="F:dGTPase activity"/>
    <property type="evidence" value="ECO:0007669"/>
    <property type="project" value="TreeGrafter"/>
</dbReference>
<comment type="caution">
    <text evidence="3">The sequence shown here is derived from an EMBL/GenBank/DDBJ whole genome shotgun (WGS) entry which is preliminary data.</text>
</comment>